<keyword evidence="5" id="KW-1003">Cell membrane</keyword>
<dbReference type="HAMAP" id="MF_00902">
    <property type="entry name" value="TatC"/>
    <property type="match status" value="1"/>
</dbReference>
<comment type="similarity">
    <text evidence="5">Belongs to the TatC family.</text>
</comment>
<keyword evidence="5" id="KW-0813">Transport</keyword>
<dbReference type="OrthoDB" id="9777044at2"/>
<protein>
    <recommendedName>
        <fullName evidence="5">Sec-independent protein translocase protein TatC</fullName>
    </recommendedName>
</protein>
<evidence type="ECO:0000256" key="2">
    <source>
        <dbReference type="ARBA" id="ARBA00022692"/>
    </source>
</evidence>
<dbReference type="KEGG" id="brh:RBRH_02280"/>
<dbReference type="AlphaFoldDB" id="E5APW1"/>
<reference evidence="6 7" key="1">
    <citation type="journal article" date="2011" name="J. Bacteriol.">
        <title>Complete genome sequence of Burkholderia rhizoxinica, an endosymbiont of Rhizopus microsporus.</title>
        <authorList>
            <person name="Lackner G."/>
            <person name="Moebius N."/>
            <person name="Partida-Martinez L."/>
            <person name="Hertweck C."/>
        </authorList>
    </citation>
    <scope>NUCLEOTIDE SEQUENCE [LARGE SCALE GENOMIC DNA]</scope>
    <source>
        <strain evidence="7">DSM 19002 / CIP 109453 / HKI 454</strain>
    </source>
</reference>
<feature type="transmembrane region" description="Helical" evidence="5">
    <location>
        <begin position="122"/>
        <end position="143"/>
    </location>
</feature>
<dbReference type="GO" id="GO:0009977">
    <property type="term" value="F:proton motive force dependent protein transmembrane transporter activity"/>
    <property type="evidence" value="ECO:0007669"/>
    <property type="project" value="TreeGrafter"/>
</dbReference>
<proteinExistence type="inferred from homology"/>
<accession>E5APW1</accession>
<feature type="transmembrane region" description="Helical" evidence="5">
    <location>
        <begin position="202"/>
        <end position="229"/>
    </location>
</feature>
<keyword evidence="5" id="KW-0997">Cell inner membrane</keyword>
<keyword evidence="5" id="KW-0811">Translocation</keyword>
<keyword evidence="3 5" id="KW-1133">Transmembrane helix</keyword>
<dbReference type="NCBIfam" id="TIGR00945">
    <property type="entry name" value="tatC"/>
    <property type="match status" value="1"/>
</dbReference>
<dbReference type="HOGENOM" id="CLU_031942_3_0_4"/>
<feature type="transmembrane region" description="Helical" evidence="5">
    <location>
        <begin position="265"/>
        <end position="286"/>
    </location>
</feature>
<dbReference type="STRING" id="882378.RBRH_02280"/>
<name>E5APW1_MYCRK</name>
<keyword evidence="5" id="KW-0653">Protein transport</keyword>
<dbReference type="PANTHER" id="PTHR30371:SF0">
    <property type="entry name" value="SEC-INDEPENDENT PROTEIN TRANSLOCASE PROTEIN TATC, CHLOROPLASTIC-RELATED"/>
    <property type="match status" value="1"/>
</dbReference>
<gene>
    <name evidence="5" type="primary">tatC</name>
    <name evidence="6" type="ordered locus">RBRH_02280</name>
</gene>
<comment type="subunit">
    <text evidence="5">The Tat system comprises two distinct complexes: a TatABC complex, containing multiple copies of TatA, TatB and TatC subunits, and a separate TatA complex, containing only TatA subunits. Substrates initially bind to the TatABC complex, which probably triggers association of the separate TatA complex to form the active translocon.</text>
</comment>
<dbReference type="PANTHER" id="PTHR30371">
    <property type="entry name" value="SEC-INDEPENDENT PROTEIN TRANSLOCASE PROTEIN TATC"/>
    <property type="match status" value="1"/>
</dbReference>
<dbReference type="PRINTS" id="PR01840">
    <property type="entry name" value="TATCFAMILY"/>
</dbReference>
<evidence type="ECO:0000313" key="7">
    <source>
        <dbReference type="Proteomes" id="UP000007437"/>
    </source>
</evidence>
<dbReference type="GO" id="GO:0043953">
    <property type="term" value="P:protein transport by the Tat complex"/>
    <property type="evidence" value="ECO:0007669"/>
    <property type="project" value="UniProtKB-UniRule"/>
</dbReference>
<evidence type="ECO:0000256" key="5">
    <source>
        <dbReference type="HAMAP-Rule" id="MF_00902"/>
    </source>
</evidence>
<evidence type="ECO:0000256" key="4">
    <source>
        <dbReference type="ARBA" id="ARBA00023136"/>
    </source>
</evidence>
<dbReference type="GO" id="GO:0065002">
    <property type="term" value="P:intracellular protein transmembrane transport"/>
    <property type="evidence" value="ECO:0007669"/>
    <property type="project" value="TreeGrafter"/>
</dbReference>
<comment type="subcellular location">
    <subcellularLocation>
        <location evidence="5">Cell inner membrane</location>
        <topology evidence="5">Multi-pass membrane protein</topology>
    </subcellularLocation>
    <subcellularLocation>
        <location evidence="1">Membrane</location>
        <topology evidence="1">Multi-pass membrane protein</topology>
    </subcellularLocation>
</comment>
<organism evidence="6 7">
    <name type="scientific">Mycetohabitans rhizoxinica (strain DSM 19002 / CIP 109453 / HKI 454)</name>
    <name type="common">Paraburkholderia rhizoxinica</name>
    <dbReference type="NCBI Taxonomy" id="882378"/>
    <lineage>
        <taxon>Bacteria</taxon>
        <taxon>Pseudomonadati</taxon>
        <taxon>Pseudomonadota</taxon>
        <taxon>Betaproteobacteria</taxon>
        <taxon>Burkholderiales</taxon>
        <taxon>Burkholderiaceae</taxon>
        <taxon>Mycetohabitans</taxon>
    </lineage>
</organism>
<dbReference type="Pfam" id="PF00902">
    <property type="entry name" value="TatC"/>
    <property type="match status" value="1"/>
</dbReference>
<dbReference type="InterPro" id="IPR002033">
    <property type="entry name" value="TatC"/>
</dbReference>
<feature type="transmembrane region" description="Helical" evidence="5">
    <location>
        <begin position="155"/>
        <end position="182"/>
    </location>
</feature>
<feature type="transmembrane region" description="Helical" evidence="5">
    <location>
        <begin position="241"/>
        <end position="259"/>
    </location>
</feature>
<comment type="function">
    <text evidence="5">Part of the twin-arginine translocation (Tat) system that transports large folded proteins containing a characteristic twin-arginine motif in their signal peptide across membranes. Together with TatB, TatC is part of a receptor directly interacting with Tat signal peptides.</text>
</comment>
<feature type="transmembrane region" description="Helical" evidence="5">
    <location>
        <begin position="68"/>
        <end position="86"/>
    </location>
</feature>
<dbReference type="eggNOG" id="COG0805">
    <property type="taxonomic scope" value="Bacteria"/>
</dbReference>
<evidence type="ECO:0000256" key="1">
    <source>
        <dbReference type="ARBA" id="ARBA00004141"/>
    </source>
</evidence>
<keyword evidence="4 5" id="KW-0472">Membrane</keyword>
<evidence type="ECO:0000256" key="3">
    <source>
        <dbReference type="ARBA" id="ARBA00022989"/>
    </source>
</evidence>
<dbReference type="Proteomes" id="UP000007437">
    <property type="component" value="Chromosome"/>
</dbReference>
<dbReference type="EMBL" id="FR687359">
    <property type="protein sequence ID" value="CBW74643.1"/>
    <property type="molecule type" value="Genomic_DNA"/>
</dbReference>
<dbReference type="GO" id="GO:0033281">
    <property type="term" value="C:TAT protein transport complex"/>
    <property type="evidence" value="ECO:0007669"/>
    <property type="project" value="UniProtKB-UniRule"/>
</dbReference>
<keyword evidence="2 5" id="KW-0812">Transmembrane</keyword>
<evidence type="ECO:0000313" key="6">
    <source>
        <dbReference type="EMBL" id="CBW74643.1"/>
    </source>
</evidence>
<sequence>MCSRARLAWRGIHRQTCGGRSVSCDPVPFPVHFFSPSQAAVSEAPHNPQNEDTEETFISHLIELRTRVIRAAVSVLVVFVSLVYWAPDIFRLLAHPLMANLPKGGKMIVTDVTGSFFVPMKVTMLVAFVIALPVVLYQIWAFVAPGLYQHEKKLVLPLVSSSYVLFLCGMAFAYFVVFPTIFRVMAHYNAPLGAEMSTDIDNYLSFVLTMFIAFGVTFEVPIVVVLLAKLNMVTVNKLKEVRPYVIVGAFVVSAIVTPPDVFSQLILAVPLLVLYELGIIAARLLVTRQPDSEPESEEAK</sequence>